<organism evidence="1 2">
    <name type="scientific">Alteromonas gilva</name>
    <dbReference type="NCBI Taxonomy" id="2987522"/>
    <lineage>
        <taxon>Bacteria</taxon>
        <taxon>Pseudomonadati</taxon>
        <taxon>Pseudomonadota</taxon>
        <taxon>Gammaproteobacteria</taxon>
        <taxon>Alteromonadales</taxon>
        <taxon>Alteromonadaceae</taxon>
        <taxon>Alteromonas/Salinimonas group</taxon>
        <taxon>Alteromonas</taxon>
    </lineage>
</organism>
<comment type="caution">
    <text evidence="1">The sequence shown here is derived from an EMBL/GenBank/DDBJ whole genome shotgun (WGS) entry which is preliminary data.</text>
</comment>
<evidence type="ECO:0000313" key="2">
    <source>
        <dbReference type="Proteomes" id="UP001218788"/>
    </source>
</evidence>
<dbReference type="Gene3D" id="3.10.100.10">
    <property type="entry name" value="Mannose-Binding Protein A, subunit A"/>
    <property type="match status" value="1"/>
</dbReference>
<dbReference type="EMBL" id="JAQQXP010000001">
    <property type="protein sequence ID" value="MDC8831192.1"/>
    <property type="molecule type" value="Genomic_DNA"/>
</dbReference>
<evidence type="ECO:0000313" key="1">
    <source>
        <dbReference type="EMBL" id="MDC8831192.1"/>
    </source>
</evidence>
<sequence length="121" mass="12397">MAANFNIPTAELICRGDGNTQIVSNFAALLNADVTPLDNSVTDGPVDVFTGSNGEGAVTLETCAGWTRSTAATAGQVGAGNLTNSSFINDGITQCGLSRPTYCFIYATAVPAASSSVIEWE</sequence>
<protein>
    <submittedName>
        <fullName evidence="1">Uncharacterized protein</fullName>
    </submittedName>
</protein>
<dbReference type="RefSeq" id="WP_273640348.1">
    <property type="nucleotide sequence ID" value="NZ_JAQQXP010000001.1"/>
</dbReference>
<dbReference type="InterPro" id="IPR016186">
    <property type="entry name" value="C-type_lectin-like/link_sf"/>
</dbReference>
<name>A0ABT5L2E1_9ALTE</name>
<reference evidence="1 2" key="1">
    <citation type="submission" date="2022-10" db="EMBL/GenBank/DDBJ databases">
        <title>Alteromonas sp. chi3 Genome sequencing.</title>
        <authorList>
            <person name="Park S."/>
        </authorList>
    </citation>
    <scope>NUCLEOTIDE SEQUENCE [LARGE SCALE GENOMIC DNA]</scope>
    <source>
        <strain evidence="2">chi3</strain>
    </source>
</reference>
<accession>A0ABT5L2E1</accession>
<keyword evidence="2" id="KW-1185">Reference proteome</keyword>
<proteinExistence type="predicted"/>
<gene>
    <name evidence="1" type="ORF">OIK42_10510</name>
</gene>
<dbReference type="Proteomes" id="UP001218788">
    <property type="component" value="Unassembled WGS sequence"/>
</dbReference>